<feature type="region of interest" description="Disordered" evidence="4">
    <location>
        <begin position="1"/>
        <end position="25"/>
    </location>
</feature>
<protein>
    <submittedName>
        <fullName evidence="6">Helix-turn-helix domain-containing protein</fullName>
    </submittedName>
</protein>
<dbReference type="PANTHER" id="PTHR46796">
    <property type="entry name" value="HTH-TYPE TRANSCRIPTIONAL ACTIVATOR RHAS-RELATED"/>
    <property type="match status" value="1"/>
</dbReference>
<dbReference type="PROSITE" id="PS01124">
    <property type="entry name" value="HTH_ARAC_FAMILY_2"/>
    <property type="match status" value="1"/>
</dbReference>
<keyword evidence="1" id="KW-0805">Transcription regulation</keyword>
<evidence type="ECO:0000256" key="1">
    <source>
        <dbReference type="ARBA" id="ARBA00023015"/>
    </source>
</evidence>
<accession>A0ABS7J2R2</accession>
<proteinExistence type="predicted"/>
<dbReference type="SMART" id="SM00342">
    <property type="entry name" value="HTH_ARAC"/>
    <property type="match status" value="1"/>
</dbReference>
<evidence type="ECO:0000313" key="6">
    <source>
        <dbReference type="EMBL" id="MBX7458865.1"/>
    </source>
</evidence>
<keyword evidence="7" id="KW-1185">Reference proteome</keyword>
<evidence type="ECO:0000256" key="2">
    <source>
        <dbReference type="ARBA" id="ARBA00023125"/>
    </source>
</evidence>
<evidence type="ECO:0000256" key="4">
    <source>
        <dbReference type="SAM" id="MobiDB-lite"/>
    </source>
</evidence>
<dbReference type="Pfam" id="PF12833">
    <property type="entry name" value="HTH_18"/>
    <property type="match status" value="1"/>
</dbReference>
<keyword evidence="3" id="KW-0804">Transcription</keyword>
<keyword evidence="2" id="KW-0238">DNA-binding</keyword>
<evidence type="ECO:0000259" key="5">
    <source>
        <dbReference type="PROSITE" id="PS01124"/>
    </source>
</evidence>
<organism evidence="6 7">
    <name type="scientific">Qipengyuania polymorpha</name>
    <dbReference type="NCBI Taxonomy" id="2867234"/>
    <lineage>
        <taxon>Bacteria</taxon>
        <taxon>Pseudomonadati</taxon>
        <taxon>Pseudomonadota</taxon>
        <taxon>Alphaproteobacteria</taxon>
        <taxon>Sphingomonadales</taxon>
        <taxon>Erythrobacteraceae</taxon>
        <taxon>Qipengyuania</taxon>
    </lineage>
</organism>
<dbReference type="InterPro" id="IPR050204">
    <property type="entry name" value="AraC_XylS_family_regulators"/>
</dbReference>
<dbReference type="InterPro" id="IPR018060">
    <property type="entry name" value="HTH_AraC"/>
</dbReference>
<dbReference type="Proteomes" id="UP000783253">
    <property type="component" value="Unassembled WGS sequence"/>
</dbReference>
<dbReference type="EMBL" id="JAIGNK010000003">
    <property type="protein sequence ID" value="MBX7458865.1"/>
    <property type="molecule type" value="Genomic_DNA"/>
</dbReference>
<name>A0ABS7J2R2_9SPHN</name>
<reference evidence="6 7" key="1">
    <citation type="submission" date="2021-08" db="EMBL/GenBank/DDBJ databases">
        <title>Comparative Genomics Analysis of the Genus Qipengyuania Reveals Extensive Genetic Diversity and Metabolic Versatility, Including the Description of Fifteen Novel Species.</title>
        <authorList>
            <person name="Liu Y."/>
        </authorList>
    </citation>
    <scope>NUCLEOTIDE SEQUENCE [LARGE SCALE GENOMIC DNA]</scope>
    <source>
        <strain evidence="6 7">1NDH17</strain>
    </source>
</reference>
<dbReference type="Gene3D" id="1.10.10.60">
    <property type="entry name" value="Homeodomain-like"/>
    <property type="match status" value="1"/>
</dbReference>
<feature type="domain" description="HTH araC/xylS-type" evidence="5">
    <location>
        <begin position="193"/>
        <end position="293"/>
    </location>
</feature>
<sequence>MMSLNRRPPPKPHRANGRSAALASSTGLTRDGLPLAYSRAPARDIAPWVQSLAVVDIEDGTGRRRCGFFSDNPVIRVPLRGQWRFQTADGPRDFDARHGSRTLYFGPQTREMEVEVRGPIRFLMVQFHPGAPSFDQSKTHEETLDRIECFDSDIPGDIRRADYDVNESRETWLDQFEERCRQVLFQRVKTPPEEMSLAISQRLLTDVDFDLDEVAEQFGVSRRTVERHVRTSFGISPKQAVRRARALDMAAALLGVAMPEEEADFRLRYFDQSHMTREIQHFFGTSPGALARMEAVLLRIDLEIRQMRRLEAMDELGVAQVPWRDPEAEPPTNGAA</sequence>
<evidence type="ECO:0000313" key="7">
    <source>
        <dbReference type="Proteomes" id="UP000783253"/>
    </source>
</evidence>
<comment type="caution">
    <text evidence="6">The sequence shown here is derived from an EMBL/GenBank/DDBJ whole genome shotgun (WGS) entry which is preliminary data.</text>
</comment>
<dbReference type="RefSeq" id="WP_221574225.1">
    <property type="nucleotide sequence ID" value="NZ_JAIGNK010000003.1"/>
</dbReference>
<gene>
    <name evidence="6" type="ORF">K3152_11465</name>
</gene>
<evidence type="ECO:0000256" key="3">
    <source>
        <dbReference type="ARBA" id="ARBA00023163"/>
    </source>
</evidence>